<accession>A0A7M3T566</accession>
<dbReference type="Gene3D" id="1.10.530.10">
    <property type="match status" value="1"/>
</dbReference>
<evidence type="ECO:0000256" key="4">
    <source>
        <dbReference type="SAM" id="SignalP"/>
    </source>
</evidence>
<evidence type="ECO:0000256" key="3">
    <source>
        <dbReference type="ARBA" id="ARBA00022729"/>
    </source>
</evidence>
<dbReference type="InterPro" id="IPR008258">
    <property type="entry name" value="Transglycosylase_SLT_dom_1"/>
</dbReference>
<gene>
    <name evidence="6" type="ORF">G5B40_17905</name>
</gene>
<comment type="similarity">
    <text evidence="2">Belongs to the virb1 family.</text>
</comment>
<dbReference type="InterPro" id="IPR000189">
    <property type="entry name" value="Transglyc_AS"/>
</dbReference>
<dbReference type="GO" id="GO:0004553">
    <property type="term" value="F:hydrolase activity, hydrolyzing O-glycosyl compounds"/>
    <property type="evidence" value="ECO:0007669"/>
    <property type="project" value="InterPro"/>
</dbReference>
<dbReference type="RefSeq" id="WP_165101547.1">
    <property type="nucleotide sequence ID" value="NZ_CP049056.1"/>
</dbReference>
<dbReference type="InterPro" id="IPR008939">
    <property type="entry name" value="Lytic_TGlycosylase_superhlx_U"/>
</dbReference>
<protein>
    <submittedName>
        <fullName evidence="6">Lytic transglycosylase domain-containing protein</fullName>
    </submittedName>
</protein>
<reference evidence="6 7" key="1">
    <citation type="submission" date="2020-02" db="EMBL/GenBank/DDBJ databases">
        <title>complete genome sequence of Rhodobacteraceae bacterium.</title>
        <authorList>
            <person name="Park J."/>
            <person name="Kim Y.-S."/>
            <person name="Kim K.-H."/>
        </authorList>
    </citation>
    <scope>NUCLEOTIDE SEQUENCE [LARGE SCALE GENOMIC DNA]</scope>
    <source>
        <strain evidence="6 7">RR4-56</strain>
    </source>
</reference>
<dbReference type="PANTHER" id="PTHR37423:SF2">
    <property type="entry name" value="MEMBRANE-BOUND LYTIC MUREIN TRANSGLYCOSYLASE C"/>
    <property type="match status" value="1"/>
</dbReference>
<dbReference type="GO" id="GO:0008933">
    <property type="term" value="F:peptidoglycan lytic transglycosylase activity"/>
    <property type="evidence" value="ECO:0007669"/>
    <property type="project" value="InterPro"/>
</dbReference>
<evidence type="ECO:0000256" key="2">
    <source>
        <dbReference type="ARBA" id="ARBA00009387"/>
    </source>
</evidence>
<dbReference type="InterPro" id="IPR023346">
    <property type="entry name" value="Lysozyme-like_dom_sf"/>
</dbReference>
<proteinExistence type="inferred from homology"/>
<feature type="signal peptide" evidence="4">
    <location>
        <begin position="1"/>
        <end position="19"/>
    </location>
</feature>
<comment type="similarity">
    <text evidence="1">Belongs to the transglycosylase Slt family.</text>
</comment>
<evidence type="ECO:0000313" key="7">
    <source>
        <dbReference type="Proteomes" id="UP000503336"/>
    </source>
</evidence>
<dbReference type="SUPFAM" id="SSF48435">
    <property type="entry name" value="Bacterial muramidases"/>
    <property type="match status" value="1"/>
</dbReference>
<name>A0A7M3T566_9RHOB</name>
<evidence type="ECO:0000259" key="5">
    <source>
        <dbReference type="Pfam" id="PF01464"/>
    </source>
</evidence>
<dbReference type="EMBL" id="CP049056">
    <property type="protein sequence ID" value="QIE57147.1"/>
    <property type="molecule type" value="Genomic_DNA"/>
</dbReference>
<dbReference type="PANTHER" id="PTHR37423">
    <property type="entry name" value="SOLUBLE LYTIC MUREIN TRANSGLYCOSYLASE-RELATED"/>
    <property type="match status" value="1"/>
</dbReference>
<organism evidence="6 7">
    <name type="scientific">Pikeienuella piscinae</name>
    <dbReference type="NCBI Taxonomy" id="2748098"/>
    <lineage>
        <taxon>Bacteria</taxon>
        <taxon>Pseudomonadati</taxon>
        <taxon>Pseudomonadota</taxon>
        <taxon>Alphaproteobacteria</taxon>
        <taxon>Rhodobacterales</taxon>
        <taxon>Paracoccaceae</taxon>
        <taxon>Pikeienuella</taxon>
    </lineage>
</organism>
<evidence type="ECO:0000256" key="1">
    <source>
        <dbReference type="ARBA" id="ARBA00007734"/>
    </source>
</evidence>
<dbReference type="CDD" id="cd13401">
    <property type="entry name" value="Slt70-like"/>
    <property type="match status" value="1"/>
</dbReference>
<dbReference type="GO" id="GO:0042597">
    <property type="term" value="C:periplasmic space"/>
    <property type="evidence" value="ECO:0007669"/>
    <property type="project" value="InterPro"/>
</dbReference>
<keyword evidence="3 4" id="KW-0732">Signal</keyword>
<dbReference type="PROSITE" id="PS00922">
    <property type="entry name" value="TRANSGLYCOSYLASE"/>
    <property type="match status" value="1"/>
</dbReference>
<dbReference type="Proteomes" id="UP000503336">
    <property type="component" value="Chromosome"/>
</dbReference>
<dbReference type="GO" id="GO:0016020">
    <property type="term" value="C:membrane"/>
    <property type="evidence" value="ECO:0007669"/>
    <property type="project" value="InterPro"/>
</dbReference>
<dbReference type="GO" id="GO:0000270">
    <property type="term" value="P:peptidoglycan metabolic process"/>
    <property type="evidence" value="ECO:0007669"/>
    <property type="project" value="InterPro"/>
</dbReference>
<dbReference type="KEGG" id="hdh:G5B40_17905"/>
<feature type="domain" description="Transglycosylase SLT" evidence="5">
    <location>
        <begin position="489"/>
        <end position="592"/>
    </location>
</feature>
<dbReference type="SUPFAM" id="SSF53955">
    <property type="entry name" value="Lysozyme-like"/>
    <property type="match status" value="1"/>
</dbReference>
<dbReference type="AlphaFoldDB" id="A0A7M3T566"/>
<dbReference type="Gene3D" id="1.25.20.10">
    <property type="entry name" value="Bacterial muramidases"/>
    <property type="match status" value="1"/>
</dbReference>
<feature type="chain" id="PRO_5029790389" evidence="4">
    <location>
        <begin position="20"/>
        <end position="646"/>
    </location>
</feature>
<keyword evidence="7" id="KW-1185">Reference proteome</keyword>
<evidence type="ECO:0000313" key="6">
    <source>
        <dbReference type="EMBL" id="QIE57147.1"/>
    </source>
</evidence>
<dbReference type="Pfam" id="PF01464">
    <property type="entry name" value="SLT"/>
    <property type="match status" value="1"/>
</dbReference>
<sequence length="646" mass="70179">MFRPAAFAAILLITASPEAARSDAASEVAASMAAADKRDWGEARSRAAAAGDPVALTLYQWRLLSAGDGDWRAYRDFVATNGDWPNLSRIRAKGEALIPPGASLGEIDAFLGVEGTQTGAGALRRAEALAAAGRNAEADQEIIRAWRSFSLTPGETAAFRAEHSGLIRPHHAARADELLWRGLTGEAQAMKPLVSADWAALIEARARVHAMGNGVDEAIAAVPASLANDPGLAWERFRWRMKKNLYDSAGSLLQSRTGSVDSLGRPEVWGHRRRLLVRRLYRQGRFVDAYNLANQNHMVGGSDYSDLEWLAGWIALRRLNDPGRAATHFSRFIAAVETPISLGRGYYWLGRAYEAGGDESGAMRAYRTGAQHQTSFYGQLAAERAGVPTDSALAAGPDGDWRRASFAGRSIVRAAQLLSAAGDRRRAHWFLTHLASTLSTYDDLAGAANLAITLNRPDAAIRIGKIAARKGHVLRGDYYPVTELARFNAGVEPALAMAIGRQESELNPEAISPAGARGLMQVMPATARKVAGWIDQPYSLARLTGDWRYNATLGQTYLARRLEQFGGSVAMAAAAYNAGAGRVDRWIASYGDPRTGAIDWIDWLETIPFDETRNYVQRVLEGLQIYRSRIAGQPVAFRLKQDALGR</sequence>